<organism evidence="1">
    <name type="scientific">Ignavibacterium album</name>
    <dbReference type="NCBI Taxonomy" id="591197"/>
    <lineage>
        <taxon>Bacteria</taxon>
        <taxon>Pseudomonadati</taxon>
        <taxon>Ignavibacteriota</taxon>
        <taxon>Ignavibacteria</taxon>
        <taxon>Ignavibacteriales</taxon>
        <taxon>Ignavibacteriaceae</taxon>
        <taxon>Ignavibacterium</taxon>
    </lineage>
</organism>
<comment type="caution">
    <text evidence="1">The sequence shown here is derived from an EMBL/GenBank/DDBJ whole genome shotgun (WGS) entry which is preliminary data.</text>
</comment>
<dbReference type="EMBL" id="DSVI01000019">
    <property type="protein sequence ID" value="HGT48803.1"/>
    <property type="molecule type" value="Genomic_DNA"/>
</dbReference>
<accession>A0A832G331</accession>
<evidence type="ECO:0000313" key="1">
    <source>
        <dbReference type="EMBL" id="HGT48803.1"/>
    </source>
</evidence>
<name>A0A832G331_9BACT</name>
<protein>
    <submittedName>
        <fullName evidence="1">Uncharacterized protein</fullName>
    </submittedName>
</protein>
<reference evidence="1" key="1">
    <citation type="journal article" date="2020" name="mSystems">
        <title>Genome- and Community-Level Interaction Insights into Carbon Utilization and Element Cycling Functions of Hydrothermarchaeota in Hydrothermal Sediment.</title>
        <authorList>
            <person name="Zhou Z."/>
            <person name="Liu Y."/>
            <person name="Xu W."/>
            <person name="Pan J."/>
            <person name="Luo Z.H."/>
            <person name="Li M."/>
        </authorList>
    </citation>
    <scope>NUCLEOTIDE SEQUENCE [LARGE SCALE GENOMIC DNA]</scope>
    <source>
        <strain evidence="1">SpSt-500</strain>
    </source>
</reference>
<dbReference type="AlphaFoldDB" id="A0A832G331"/>
<proteinExistence type="predicted"/>
<gene>
    <name evidence="1" type="ORF">ENS56_12255</name>
</gene>
<sequence>MNLNQTKNKMDRKKFFLSATLAAAGIALFKYIPFTSAKKRFESKKVEVKINPLAVSRKKAGEKNV</sequence>